<name>A0A0R3T9W4_RODNA</name>
<evidence type="ECO:0000259" key="6">
    <source>
        <dbReference type="PROSITE" id="PS50279"/>
    </source>
</evidence>
<evidence type="ECO:0000313" key="7">
    <source>
        <dbReference type="WBParaSite" id="HNAJ_0000385301-mRNA-1"/>
    </source>
</evidence>
<feature type="domain" description="BPTI/Kunitz inhibitor" evidence="6">
    <location>
        <begin position="12"/>
        <end position="62"/>
    </location>
</feature>
<dbReference type="WBParaSite" id="HNAJ_0000385301-mRNA-1">
    <property type="protein sequence ID" value="HNAJ_0000385301-mRNA-1"/>
    <property type="gene ID" value="HNAJ_0000385301"/>
</dbReference>
<dbReference type="PRINTS" id="PR00759">
    <property type="entry name" value="BASICPTASE"/>
</dbReference>
<evidence type="ECO:0000256" key="3">
    <source>
        <dbReference type="ARBA" id="ARBA00022690"/>
    </source>
</evidence>
<dbReference type="PROSITE" id="PS50279">
    <property type="entry name" value="BPTI_KUNITZ_2"/>
    <property type="match status" value="1"/>
</dbReference>
<dbReference type="GO" id="GO:0005615">
    <property type="term" value="C:extracellular space"/>
    <property type="evidence" value="ECO:0007669"/>
    <property type="project" value="TreeGrafter"/>
</dbReference>
<keyword evidence="3" id="KW-0646">Protease inhibitor</keyword>
<dbReference type="AlphaFoldDB" id="A0A0R3T9W4"/>
<dbReference type="PANTHER" id="PTHR10083:SF328">
    <property type="entry name" value="TISSUE FACTOR PATHWAY INHIBITOR"/>
    <property type="match status" value="1"/>
</dbReference>
<dbReference type="InterPro" id="IPR020901">
    <property type="entry name" value="Prtase_inh_Kunz-CS"/>
</dbReference>
<dbReference type="SUPFAM" id="SSF57362">
    <property type="entry name" value="BPTI-like"/>
    <property type="match status" value="1"/>
</dbReference>
<dbReference type="InterPro" id="IPR002223">
    <property type="entry name" value="Kunitz_BPTI"/>
</dbReference>
<dbReference type="CDD" id="cd00109">
    <property type="entry name" value="Kunitz-type"/>
    <property type="match status" value="1"/>
</dbReference>
<evidence type="ECO:0000256" key="5">
    <source>
        <dbReference type="ARBA" id="ARBA00023157"/>
    </source>
</evidence>
<comment type="subcellular location">
    <subcellularLocation>
        <location evidence="1">Secreted</location>
    </subcellularLocation>
</comment>
<proteinExistence type="predicted"/>
<dbReference type="PROSITE" id="PS00280">
    <property type="entry name" value="BPTI_KUNITZ_1"/>
    <property type="match status" value="1"/>
</dbReference>
<evidence type="ECO:0000256" key="4">
    <source>
        <dbReference type="ARBA" id="ARBA00022900"/>
    </source>
</evidence>
<accession>A0A0R3T9W4</accession>
<organism evidence="7">
    <name type="scientific">Rodentolepis nana</name>
    <name type="common">Dwarf tapeworm</name>
    <name type="synonym">Hymenolepis nana</name>
    <dbReference type="NCBI Taxonomy" id="102285"/>
    <lineage>
        <taxon>Eukaryota</taxon>
        <taxon>Metazoa</taxon>
        <taxon>Spiralia</taxon>
        <taxon>Lophotrochozoa</taxon>
        <taxon>Platyhelminthes</taxon>
        <taxon>Cestoda</taxon>
        <taxon>Eucestoda</taxon>
        <taxon>Cyclophyllidea</taxon>
        <taxon>Hymenolepididae</taxon>
        <taxon>Rodentolepis</taxon>
    </lineage>
</organism>
<evidence type="ECO:0000256" key="2">
    <source>
        <dbReference type="ARBA" id="ARBA00022525"/>
    </source>
</evidence>
<evidence type="ECO:0000256" key="1">
    <source>
        <dbReference type="ARBA" id="ARBA00004613"/>
    </source>
</evidence>
<dbReference type="PANTHER" id="PTHR10083">
    <property type="entry name" value="KUNITZ-TYPE PROTEASE INHIBITOR-RELATED"/>
    <property type="match status" value="1"/>
</dbReference>
<protein>
    <submittedName>
        <fullName evidence="7">BPTI/Kunitz inhibitor domain-containing protein</fullName>
    </submittedName>
</protein>
<dbReference type="FunFam" id="4.10.410.10:FF:000011">
    <property type="entry name" value="Tissue factor pathway inhibitor"/>
    <property type="match status" value="1"/>
</dbReference>
<keyword evidence="2" id="KW-0964">Secreted</keyword>
<keyword evidence="4" id="KW-0722">Serine protease inhibitor</keyword>
<dbReference type="InterPro" id="IPR050098">
    <property type="entry name" value="TFPI/VKTCI-like"/>
</dbReference>
<reference evidence="7" key="1">
    <citation type="submission" date="2017-02" db="UniProtKB">
        <authorList>
            <consortium name="WormBaseParasite"/>
        </authorList>
    </citation>
    <scope>IDENTIFICATION</scope>
</reference>
<dbReference type="Pfam" id="PF00014">
    <property type="entry name" value="Kunitz_BPTI"/>
    <property type="match status" value="1"/>
</dbReference>
<dbReference type="Gene3D" id="4.10.410.10">
    <property type="entry name" value="Pancreatic trypsin inhibitor Kunitz domain"/>
    <property type="match status" value="1"/>
</dbReference>
<dbReference type="GO" id="GO:0004867">
    <property type="term" value="F:serine-type endopeptidase inhibitor activity"/>
    <property type="evidence" value="ECO:0007669"/>
    <property type="project" value="UniProtKB-KW"/>
</dbReference>
<dbReference type="STRING" id="102285.A0A0R3T9W4"/>
<dbReference type="InterPro" id="IPR036880">
    <property type="entry name" value="Kunitz_BPTI_sf"/>
</dbReference>
<keyword evidence="5" id="KW-1015">Disulfide bond</keyword>
<dbReference type="SMART" id="SM00131">
    <property type="entry name" value="KU"/>
    <property type="match status" value="1"/>
</dbReference>
<sequence length="131" mass="14934">LTFRLCLRNNICRLPKDTGPCKGGHARYYYDPNTAKCRLFMYGGCLGNGNRFTTKVECEEACGAMSEVYDTGAPPAKVNEASGVQVQKAPQVPVEVFEEMRRITVMYSERYREFNLHRNENVIMKAILQEK</sequence>